<accession>A0A0D8BCL1</accession>
<reference evidence="2 3" key="2">
    <citation type="journal article" date="2016" name="Genome Announc.">
        <title>Permanent Draft Genome Sequences for Two Variants of Frankia sp. Strain CpI1, the First Frankia Strain Isolated from Root Nodules of Comptonia peregrina.</title>
        <authorList>
            <person name="Oshone R."/>
            <person name="Hurst S.G.IV."/>
            <person name="Abebe-Akele F."/>
            <person name="Simpson S."/>
            <person name="Morris K."/>
            <person name="Thomas W.K."/>
            <person name="Tisa L.S."/>
        </authorList>
    </citation>
    <scope>NUCLEOTIDE SEQUENCE [LARGE SCALE GENOMIC DNA]</scope>
    <source>
        <strain evidence="3">CpI1-S</strain>
    </source>
</reference>
<reference evidence="3" key="1">
    <citation type="submission" date="2015-02" db="EMBL/GenBank/DDBJ databases">
        <title>Draft Genome of Frankia sp. CpI1-S.</title>
        <authorList>
            <person name="Oshone R.T."/>
            <person name="Ngom M."/>
            <person name="Ghodhbane-Gtari F."/>
            <person name="Gtari M."/>
            <person name="Morris K."/>
            <person name="Thomas K."/>
            <person name="Sen A."/>
            <person name="Tisa L.S."/>
        </authorList>
    </citation>
    <scope>NUCLEOTIDE SEQUENCE [LARGE SCALE GENOMIC DNA]</scope>
    <source>
        <strain evidence="3">CpI1-S</strain>
    </source>
</reference>
<dbReference type="AlphaFoldDB" id="A0A0D8BCL1"/>
<organism evidence="2 3">
    <name type="scientific">Frankia torreyi</name>
    <dbReference type="NCBI Taxonomy" id="1856"/>
    <lineage>
        <taxon>Bacteria</taxon>
        <taxon>Bacillati</taxon>
        <taxon>Actinomycetota</taxon>
        <taxon>Actinomycetes</taxon>
        <taxon>Frankiales</taxon>
        <taxon>Frankiaceae</taxon>
        <taxon>Frankia</taxon>
    </lineage>
</organism>
<feature type="region of interest" description="Disordered" evidence="1">
    <location>
        <begin position="1"/>
        <end position="39"/>
    </location>
</feature>
<evidence type="ECO:0000313" key="3">
    <source>
        <dbReference type="Proteomes" id="UP000032545"/>
    </source>
</evidence>
<dbReference type="Proteomes" id="UP000032545">
    <property type="component" value="Unassembled WGS sequence"/>
</dbReference>
<comment type="caution">
    <text evidence="2">The sequence shown here is derived from an EMBL/GenBank/DDBJ whole genome shotgun (WGS) entry which is preliminary data.</text>
</comment>
<name>A0A0D8BCL1_9ACTN</name>
<evidence type="ECO:0000313" key="2">
    <source>
        <dbReference type="EMBL" id="KJE22018.1"/>
    </source>
</evidence>
<evidence type="ECO:0000256" key="1">
    <source>
        <dbReference type="SAM" id="MobiDB-lite"/>
    </source>
</evidence>
<protein>
    <submittedName>
        <fullName evidence="2">Uncharacterized protein</fullName>
    </submittedName>
</protein>
<sequence>MSAARPHSTARAGRRLRDRTSEAVVAESVDPDRESGVGARSCASCPCSFWSLFCWRC</sequence>
<gene>
    <name evidence="2" type="ORF">FF36_03608</name>
</gene>
<proteinExistence type="predicted"/>
<dbReference type="EMBL" id="JYFN01000028">
    <property type="protein sequence ID" value="KJE22018.1"/>
    <property type="molecule type" value="Genomic_DNA"/>
</dbReference>
<keyword evidence="3" id="KW-1185">Reference proteome</keyword>